<keyword evidence="4" id="KW-1185">Reference proteome</keyword>
<evidence type="ECO:0000313" key="4">
    <source>
        <dbReference type="Proteomes" id="UP001307839"/>
    </source>
</evidence>
<dbReference type="Pfam" id="PF18145">
    <property type="entry name" value="SAVED"/>
    <property type="match status" value="1"/>
</dbReference>
<dbReference type="EMBL" id="JAZDQP010000007">
    <property type="protein sequence ID" value="MEE1866984.1"/>
    <property type="molecule type" value="Genomic_DNA"/>
</dbReference>
<dbReference type="InterPro" id="IPR040836">
    <property type="entry name" value="SAVED"/>
</dbReference>
<evidence type="ECO:0000259" key="2">
    <source>
        <dbReference type="Pfam" id="PF18145"/>
    </source>
</evidence>
<proteinExistence type="predicted"/>
<gene>
    <name evidence="3" type="ORF">V0R53_11320</name>
</gene>
<feature type="domain" description="SMODS-associated and fused to various effectors" evidence="2">
    <location>
        <begin position="284"/>
        <end position="441"/>
    </location>
</feature>
<dbReference type="RefSeq" id="WP_330079591.1">
    <property type="nucleotide sequence ID" value="NZ_JAZDCU010000006.1"/>
</dbReference>
<feature type="compositionally biased region" description="Basic and acidic residues" evidence="1">
    <location>
        <begin position="31"/>
        <end position="43"/>
    </location>
</feature>
<comment type="caution">
    <text evidence="3">The sequence shown here is derived from an EMBL/GenBank/DDBJ whole genome shotgun (WGS) entry which is preliminary data.</text>
</comment>
<reference evidence="3 4" key="1">
    <citation type="submission" date="2024-01" db="EMBL/GenBank/DDBJ databases">
        <title>Unpublished Manusciprt.</title>
        <authorList>
            <person name="Duman M."/>
            <person name="Valdes E.G."/>
            <person name="Ajmi N."/>
            <person name="Altun S."/>
            <person name="Saticioglu I.B."/>
        </authorList>
    </citation>
    <scope>NUCLEOTIDE SEQUENCE [LARGE SCALE GENOMIC DNA]</scope>
    <source>
        <strain evidence="3 4">120P</strain>
    </source>
</reference>
<organism evidence="3 4">
    <name type="scientific">Pseudomonas auratipiscis</name>
    <dbReference type="NCBI Taxonomy" id="3115853"/>
    <lineage>
        <taxon>Bacteria</taxon>
        <taxon>Pseudomonadati</taxon>
        <taxon>Pseudomonadota</taxon>
        <taxon>Gammaproteobacteria</taxon>
        <taxon>Pseudomonadales</taxon>
        <taxon>Pseudomonadaceae</taxon>
        <taxon>Pseudomonas</taxon>
    </lineage>
</organism>
<evidence type="ECO:0000313" key="3">
    <source>
        <dbReference type="EMBL" id="MEE1866984.1"/>
    </source>
</evidence>
<dbReference type="AlphaFoldDB" id="A0AB35WU70"/>
<evidence type="ECO:0000256" key="1">
    <source>
        <dbReference type="SAM" id="MobiDB-lite"/>
    </source>
</evidence>
<dbReference type="NCBIfam" id="NF033611">
    <property type="entry name" value="SAVED"/>
    <property type="match status" value="1"/>
</dbReference>
<feature type="region of interest" description="Disordered" evidence="1">
    <location>
        <begin position="1"/>
        <end position="43"/>
    </location>
</feature>
<dbReference type="Proteomes" id="UP001307839">
    <property type="component" value="Unassembled WGS sequence"/>
</dbReference>
<sequence>MYMDTGVQKMEDASGKPPKPPAAKKAASAQPKEKGRNGDLGERDQRLLWGRAAGRCQRCNIDVSRDRLSWRAYNLSENAHITASSVNGTRGTKEKSAALADKLENHLLLCRDCHKIVDDKRRGEVLFPTEWLLKLKHDQEVLVQRLMELAKKPQSVAVYISAAVGQTRLQPLVIDDINMAIVNAGLVPALNHPIHIDLLALLEVDTLDSDPAFWAVASKLTRQKLEAKLLEGAHKKLSEVEHFSLFGLAPIPVLALLGNLIPDTRKAMMYQPNWDEINPGREPLGPTISIDIHQYDRDPETWCWPEERRQPTPVFSHVHLAGPAQQLGGDIAVLFELSFPTHLDLVEAALPGAPVYHFTASDVTPDIIKAPADVKAFMAAFRQLLSRLERDHGHNAHVHVFGSLPVSCAIALGRIQVKGSLSLTIHNLQRNPNRYERGLTLPFEA</sequence>
<accession>A0AB35WU70</accession>
<name>A0AB35WU70_9PSED</name>
<protein>
    <submittedName>
        <fullName evidence="3">SAVED domain-containing protein</fullName>
    </submittedName>
</protein>